<keyword evidence="12" id="KW-1185">Reference proteome</keyword>
<dbReference type="Proteomes" id="UP000673394">
    <property type="component" value="Unassembled WGS sequence"/>
</dbReference>
<accession>A0ABS5C6A7</accession>
<dbReference type="SUPFAM" id="SSF55961">
    <property type="entry name" value="Bet v1-like"/>
    <property type="match status" value="1"/>
</dbReference>
<dbReference type="EMBL" id="JAGKSP010000001">
    <property type="protein sequence ID" value="MBP3961182.1"/>
    <property type="molecule type" value="Genomic_DNA"/>
</dbReference>
<dbReference type="SUPFAM" id="SSF50022">
    <property type="entry name" value="ISP domain"/>
    <property type="match status" value="1"/>
</dbReference>
<dbReference type="InterPro" id="IPR036922">
    <property type="entry name" value="Rieske_2Fe-2S_sf"/>
</dbReference>
<reference evidence="11 12" key="1">
    <citation type="submission" date="2021-04" db="EMBL/GenBank/DDBJ databases">
        <title>Paenibacillus sp. DLE-14 whole genome sequence.</title>
        <authorList>
            <person name="Ham Y.J."/>
        </authorList>
    </citation>
    <scope>NUCLEOTIDE SEQUENCE [LARGE SCALE GENOMIC DNA]</scope>
    <source>
        <strain evidence="11 12">DLE-14</strain>
    </source>
</reference>
<dbReference type="PROSITE" id="PS00570">
    <property type="entry name" value="RING_HYDROXYL_ALPHA"/>
    <property type="match status" value="1"/>
</dbReference>
<dbReference type="InterPro" id="IPR017941">
    <property type="entry name" value="Rieske_2Fe-2S"/>
</dbReference>
<protein>
    <submittedName>
        <fullName evidence="11">Aromatic ring-hydroxylating dioxygenase subunit alpha</fullName>
    </submittedName>
</protein>
<evidence type="ECO:0000256" key="2">
    <source>
        <dbReference type="ARBA" id="ARBA00022714"/>
    </source>
</evidence>
<dbReference type="CDD" id="cd08881">
    <property type="entry name" value="RHO_alpha_C_NDO-like"/>
    <property type="match status" value="1"/>
</dbReference>
<evidence type="ECO:0000256" key="8">
    <source>
        <dbReference type="ARBA" id="ARBA00023014"/>
    </source>
</evidence>
<evidence type="ECO:0000313" key="11">
    <source>
        <dbReference type="EMBL" id="MBP3961182.1"/>
    </source>
</evidence>
<dbReference type="InterPro" id="IPR015881">
    <property type="entry name" value="ARHD_Rieske_2Fe_2S"/>
</dbReference>
<proteinExistence type="inferred from homology"/>
<dbReference type="RefSeq" id="WP_210654479.1">
    <property type="nucleotide sequence ID" value="NZ_JAGKSP010000001.1"/>
</dbReference>
<name>A0ABS5C6A7_9BACL</name>
<dbReference type="InterPro" id="IPR001663">
    <property type="entry name" value="Rng_hydr_dOase-A"/>
</dbReference>
<evidence type="ECO:0000259" key="10">
    <source>
        <dbReference type="PROSITE" id="PS51296"/>
    </source>
</evidence>
<comment type="similarity">
    <text evidence="1">Belongs to the bacterial ring-hydroxylating dioxygenase alpha subunit family.</text>
</comment>
<keyword evidence="2" id="KW-0001">2Fe-2S</keyword>
<comment type="caution">
    <text evidence="11">The sequence shown here is derived from an EMBL/GenBank/DDBJ whole genome shotgun (WGS) entry which is preliminary data.</text>
</comment>
<dbReference type="PROSITE" id="PS51296">
    <property type="entry name" value="RIESKE"/>
    <property type="match status" value="1"/>
</dbReference>
<evidence type="ECO:0000256" key="1">
    <source>
        <dbReference type="ARBA" id="ARBA00008751"/>
    </source>
</evidence>
<dbReference type="Pfam" id="PF00355">
    <property type="entry name" value="Rieske"/>
    <property type="match status" value="1"/>
</dbReference>
<evidence type="ECO:0000256" key="6">
    <source>
        <dbReference type="ARBA" id="ARBA00023002"/>
    </source>
</evidence>
<dbReference type="PANTHER" id="PTHR43756:SF1">
    <property type="entry name" value="3-PHENYLPROPIONATE_CINNAMIC ACID DIOXYGENASE SUBUNIT ALPHA"/>
    <property type="match status" value="1"/>
</dbReference>
<evidence type="ECO:0000256" key="4">
    <source>
        <dbReference type="ARBA" id="ARBA00022797"/>
    </source>
</evidence>
<evidence type="ECO:0000313" key="12">
    <source>
        <dbReference type="Proteomes" id="UP000673394"/>
    </source>
</evidence>
<evidence type="ECO:0000256" key="9">
    <source>
        <dbReference type="ARBA" id="ARBA00023027"/>
    </source>
</evidence>
<evidence type="ECO:0000256" key="3">
    <source>
        <dbReference type="ARBA" id="ARBA00022723"/>
    </source>
</evidence>
<dbReference type="GO" id="GO:0051213">
    <property type="term" value="F:dioxygenase activity"/>
    <property type="evidence" value="ECO:0007669"/>
    <property type="project" value="UniProtKB-KW"/>
</dbReference>
<evidence type="ECO:0000256" key="7">
    <source>
        <dbReference type="ARBA" id="ARBA00023004"/>
    </source>
</evidence>
<sequence>MKTETKGAPAYSHAKSLLREMRESLKEGIIPVGIFNDRELYELEMEKIFTKKWIYVGHESEIPSAGDYVLRYIGEDPFIVNRDESGEIRVMLDACVHRGVRVCRAEKGNASHFRCPYHGFIYKNNGNLIGMPAQQHAYNGLNKKDWGLLAARCDTIHGLIFACLDKETPPLEEYLADSKYYLDLLFGLQDEGLEVIGEPQRWIVNANWKVAAENFSGDAYHLIFLHHSAYEVGSSPFSMLANMNGEQILAGNGHCVDISLDKTEQVIEMPYWNFPQEIVDTFRLDRLEPKGLEIVRDSKEMLGNIFPNSSFLLMTVTPERDLPPVPFISMRQWRPKGPDQIEIWNWFLMFKNTPQEFKEASYRAGSATFSLAGIFEMDDSMTWETITQTAGNRFAKNHLKLNFQMGMNGMGKAKRDEEWPLPGIAYYPRYGEGNQRYFYESYVNTMLDDEE</sequence>
<dbReference type="InterPro" id="IPR043266">
    <property type="entry name" value="RHO_NdoB-like_C"/>
</dbReference>
<dbReference type="PANTHER" id="PTHR43756">
    <property type="entry name" value="CHOLINE MONOOXYGENASE, CHLOROPLASTIC"/>
    <property type="match status" value="1"/>
</dbReference>
<keyword evidence="8" id="KW-0411">Iron-sulfur</keyword>
<gene>
    <name evidence="11" type="ORF">I8J30_00515</name>
</gene>
<dbReference type="Pfam" id="PF00848">
    <property type="entry name" value="Ring_hydroxyl_A"/>
    <property type="match status" value="1"/>
</dbReference>
<keyword evidence="6" id="KW-0560">Oxidoreductase</keyword>
<evidence type="ECO:0000256" key="5">
    <source>
        <dbReference type="ARBA" id="ARBA00022964"/>
    </source>
</evidence>
<feature type="domain" description="Rieske" evidence="10">
    <location>
        <begin position="54"/>
        <end position="151"/>
    </location>
</feature>
<keyword evidence="3" id="KW-0479">Metal-binding</keyword>
<organism evidence="11 12">
    <name type="scientific">Paenibacillus lignilyticus</name>
    <dbReference type="NCBI Taxonomy" id="1172615"/>
    <lineage>
        <taxon>Bacteria</taxon>
        <taxon>Bacillati</taxon>
        <taxon>Bacillota</taxon>
        <taxon>Bacilli</taxon>
        <taxon>Bacillales</taxon>
        <taxon>Paenibacillaceae</taxon>
        <taxon>Paenibacillus</taxon>
    </lineage>
</organism>
<keyword evidence="7" id="KW-0408">Iron</keyword>
<dbReference type="Gene3D" id="2.102.10.10">
    <property type="entry name" value="Rieske [2Fe-2S] iron-sulphur domain"/>
    <property type="match status" value="1"/>
</dbReference>
<keyword evidence="4" id="KW-0058">Aromatic hydrocarbons catabolism</keyword>
<dbReference type="PRINTS" id="PR00090">
    <property type="entry name" value="RNGDIOXGNASE"/>
</dbReference>
<keyword evidence="5 11" id="KW-0223">Dioxygenase</keyword>
<dbReference type="Gene3D" id="3.90.380.10">
    <property type="entry name" value="Naphthalene 1,2-dioxygenase Alpha Subunit, Chain A, domain 1"/>
    <property type="match status" value="1"/>
</dbReference>
<dbReference type="InterPro" id="IPR015879">
    <property type="entry name" value="Ring_hydroxy_dOase_asu_C_dom"/>
</dbReference>
<keyword evidence="9" id="KW-0520">NAD</keyword>